<feature type="compositionally biased region" description="Low complexity" evidence="2">
    <location>
        <begin position="305"/>
        <end position="320"/>
    </location>
</feature>
<dbReference type="RefSeq" id="WP_179355481.1">
    <property type="nucleotide sequence ID" value="NZ_CP058627.1"/>
</dbReference>
<dbReference type="Gene3D" id="2.10.10.20">
    <property type="entry name" value="Carbohydrate-binding module superfamily 5/12"/>
    <property type="match status" value="1"/>
</dbReference>
<dbReference type="PANTHER" id="PTHR31956">
    <property type="entry name" value="NON-SPECIFIC PHOSPHOLIPASE C4-RELATED"/>
    <property type="match status" value="1"/>
</dbReference>
<dbReference type="GO" id="GO:0004553">
    <property type="term" value="F:hydrolase activity, hydrolyzing O-glycosyl compounds"/>
    <property type="evidence" value="ECO:0007669"/>
    <property type="project" value="InterPro"/>
</dbReference>
<dbReference type="InterPro" id="IPR017850">
    <property type="entry name" value="Alkaline_phosphatase_core_sf"/>
</dbReference>
<organism evidence="5 6">
    <name type="scientific">Chitinibacter bivalviorum</name>
    <dbReference type="NCBI Taxonomy" id="2739434"/>
    <lineage>
        <taxon>Bacteria</taxon>
        <taxon>Pseudomonadati</taxon>
        <taxon>Pseudomonadota</taxon>
        <taxon>Betaproteobacteria</taxon>
        <taxon>Neisseriales</taxon>
        <taxon>Chitinibacteraceae</taxon>
        <taxon>Chitinibacter</taxon>
    </lineage>
</organism>
<dbReference type="InterPro" id="IPR003610">
    <property type="entry name" value="CBM5/12"/>
</dbReference>
<dbReference type="Proteomes" id="UP000509597">
    <property type="component" value="Chromosome"/>
</dbReference>
<gene>
    <name evidence="5" type="ORF">HQ393_12435</name>
</gene>
<keyword evidence="6" id="KW-1185">Reference proteome</keyword>
<proteinExistence type="predicted"/>
<reference evidence="5 6" key="1">
    <citation type="submission" date="2020-07" db="EMBL/GenBank/DDBJ databases">
        <title>Complete genome sequence of Chitinibacter sp. 2T18.</title>
        <authorList>
            <person name="Bae J.-W."/>
            <person name="Choi J.-W."/>
        </authorList>
    </citation>
    <scope>NUCLEOTIDE SEQUENCE [LARGE SCALE GENOMIC DNA]</scope>
    <source>
        <strain evidence="5 6">2T18</strain>
    </source>
</reference>
<protein>
    <submittedName>
        <fullName evidence="5">Acid phosphatase</fullName>
    </submittedName>
</protein>
<dbReference type="InterPro" id="IPR007312">
    <property type="entry name" value="Phosphoesterase"/>
</dbReference>
<dbReference type="SMART" id="SM00495">
    <property type="entry name" value="ChtBD3"/>
    <property type="match status" value="1"/>
</dbReference>
<evidence type="ECO:0000313" key="5">
    <source>
        <dbReference type="EMBL" id="QLG88979.1"/>
    </source>
</evidence>
<feature type="domain" description="Chitin-binding type-3" evidence="4">
    <location>
        <begin position="333"/>
        <end position="377"/>
    </location>
</feature>
<evidence type="ECO:0000256" key="3">
    <source>
        <dbReference type="SAM" id="SignalP"/>
    </source>
</evidence>
<dbReference type="PANTHER" id="PTHR31956:SF1">
    <property type="entry name" value="NON-SPECIFIC PHOSPHOLIPASE C1"/>
    <property type="match status" value="1"/>
</dbReference>
<dbReference type="SUPFAM" id="SSF51055">
    <property type="entry name" value="Carbohydrate binding domain"/>
    <property type="match status" value="1"/>
</dbReference>
<evidence type="ECO:0000256" key="2">
    <source>
        <dbReference type="SAM" id="MobiDB-lite"/>
    </source>
</evidence>
<dbReference type="InterPro" id="IPR036573">
    <property type="entry name" value="CBM_sf_5/12"/>
</dbReference>
<dbReference type="AlphaFoldDB" id="A0A7H9BKG3"/>
<feature type="region of interest" description="Disordered" evidence="2">
    <location>
        <begin position="279"/>
        <end position="321"/>
    </location>
</feature>
<feature type="compositionally biased region" description="Low complexity" evidence="2">
    <location>
        <begin position="279"/>
        <end position="293"/>
    </location>
</feature>
<dbReference type="KEGG" id="chiz:HQ393_12435"/>
<evidence type="ECO:0000259" key="4">
    <source>
        <dbReference type="SMART" id="SM00495"/>
    </source>
</evidence>
<dbReference type="GO" id="GO:0030246">
    <property type="term" value="F:carbohydrate binding"/>
    <property type="evidence" value="ECO:0007669"/>
    <property type="project" value="InterPro"/>
</dbReference>
<keyword evidence="1" id="KW-0378">Hydrolase</keyword>
<feature type="chain" id="PRO_5028838756" evidence="3">
    <location>
        <begin position="25"/>
        <end position="381"/>
    </location>
</feature>
<dbReference type="EMBL" id="CP058627">
    <property type="protein sequence ID" value="QLG88979.1"/>
    <property type="molecule type" value="Genomic_DNA"/>
</dbReference>
<evidence type="ECO:0000256" key="1">
    <source>
        <dbReference type="ARBA" id="ARBA00022801"/>
    </source>
</evidence>
<dbReference type="SUPFAM" id="SSF53649">
    <property type="entry name" value="Alkaline phosphatase-like"/>
    <property type="match status" value="1"/>
</dbReference>
<sequence length="381" mass="40082">MKLTFTTGLATLISGSILSLSANAAMPKYDHVVVVLLENKKDTQIIGSSSAPYINSLAAQGANFAQAYAVTHPSQPNYIALFSGDTQGVTSDACPNSFGNTANLGASLLAAGYSFAGYSESMPSDGYTGCKSGNYARKHNPWVNFSNVPASSNLMFTRFPGDFSKLPTLSFVVPDLCSDMHDCSISTGDTWVRNNLDAYAQWAKTHNSLLIVTFDEDDSSGTANRIPMIWVGAGIAPSVNYSRVDHYGVLRTLLDMYGLTPFARAVNAVPVSDIWAGSASPAPTATPKPSATPLVTATPKPTVGPVATATPSAKPSATPTIKPTATPVAGSCYAAWSASQIYATAGNKVSFGKHNWQNKWWTTGEQPSPSASVWADLGVCN</sequence>
<name>A0A7H9BKG3_9NEIS</name>
<dbReference type="GO" id="GO:0005576">
    <property type="term" value="C:extracellular region"/>
    <property type="evidence" value="ECO:0007669"/>
    <property type="project" value="InterPro"/>
</dbReference>
<dbReference type="Pfam" id="PF04185">
    <property type="entry name" value="Phosphoesterase"/>
    <property type="match status" value="1"/>
</dbReference>
<keyword evidence="3" id="KW-0732">Signal</keyword>
<dbReference type="CDD" id="cd12215">
    <property type="entry name" value="ChiC_BD"/>
    <property type="match status" value="1"/>
</dbReference>
<accession>A0A7H9BKG3</accession>
<dbReference type="GO" id="GO:0042578">
    <property type="term" value="F:phosphoric ester hydrolase activity"/>
    <property type="evidence" value="ECO:0007669"/>
    <property type="project" value="UniProtKB-ARBA"/>
</dbReference>
<feature type="signal peptide" evidence="3">
    <location>
        <begin position="1"/>
        <end position="24"/>
    </location>
</feature>
<dbReference type="Gene3D" id="3.40.720.10">
    <property type="entry name" value="Alkaline Phosphatase, subunit A"/>
    <property type="match status" value="1"/>
</dbReference>
<dbReference type="GO" id="GO:0005975">
    <property type="term" value="P:carbohydrate metabolic process"/>
    <property type="evidence" value="ECO:0007669"/>
    <property type="project" value="InterPro"/>
</dbReference>
<evidence type="ECO:0000313" key="6">
    <source>
        <dbReference type="Proteomes" id="UP000509597"/>
    </source>
</evidence>